<keyword evidence="1" id="KW-0805">Transcription regulation</keyword>
<dbReference type="InterPro" id="IPR036271">
    <property type="entry name" value="Tet_transcr_reg_TetR-rel_C_sf"/>
</dbReference>
<evidence type="ECO:0000256" key="3">
    <source>
        <dbReference type="ARBA" id="ARBA00023163"/>
    </source>
</evidence>
<evidence type="ECO:0000313" key="8">
    <source>
        <dbReference type="Proteomes" id="UP000534286"/>
    </source>
</evidence>
<keyword evidence="8" id="KW-1185">Reference proteome</keyword>
<dbReference type="SUPFAM" id="SSF46689">
    <property type="entry name" value="Homeodomain-like"/>
    <property type="match status" value="1"/>
</dbReference>
<name>A0A7W7W992_9ACTN</name>
<dbReference type="InterPro" id="IPR050109">
    <property type="entry name" value="HTH-type_TetR-like_transc_reg"/>
</dbReference>
<feature type="coiled-coil region" evidence="5">
    <location>
        <begin position="7"/>
        <end position="34"/>
    </location>
</feature>
<evidence type="ECO:0000256" key="2">
    <source>
        <dbReference type="ARBA" id="ARBA00023125"/>
    </source>
</evidence>
<evidence type="ECO:0000313" key="7">
    <source>
        <dbReference type="EMBL" id="MBB4937815.1"/>
    </source>
</evidence>
<feature type="domain" description="HTH tetR-type" evidence="6">
    <location>
        <begin position="18"/>
        <end position="77"/>
    </location>
</feature>
<evidence type="ECO:0000256" key="5">
    <source>
        <dbReference type="SAM" id="Coils"/>
    </source>
</evidence>
<dbReference type="PANTHER" id="PTHR30055">
    <property type="entry name" value="HTH-TYPE TRANSCRIPTIONAL REGULATOR RUTR"/>
    <property type="match status" value="1"/>
</dbReference>
<dbReference type="Proteomes" id="UP000534286">
    <property type="component" value="Unassembled WGS sequence"/>
</dbReference>
<dbReference type="RefSeq" id="WP_221465349.1">
    <property type="nucleotide sequence ID" value="NZ_BAABEK010000026.1"/>
</dbReference>
<evidence type="ECO:0000259" key="6">
    <source>
        <dbReference type="PROSITE" id="PS50977"/>
    </source>
</evidence>
<sequence>MESASQYQEEQRMRADAERNAGKLRAAAAELFQERGLQVPLKEIARRAGVSHGTLYNLFGSREALIDEVVADLAADRLNEVAEHALACADAWEGFVYYIEKVCELQATDPALADVLSGRYPGAERLMALCARASDAATRIIERARQAGTLRPDFTGEDLALTFGAIALLARAGADAAPDAWRRSVTFLLDGLRAEAAHHPLPVGALAPQQVFEVLGRLTGTP</sequence>
<keyword evidence="3" id="KW-0804">Transcription</keyword>
<dbReference type="Gene3D" id="1.10.357.10">
    <property type="entry name" value="Tetracycline Repressor, domain 2"/>
    <property type="match status" value="1"/>
</dbReference>
<dbReference type="InterPro" id="IPR049445">
    <property type="entry name" value="TetR_SbtR-like_C"/>
</dbReference>
<dbReference type="InterPro" id="IPR001647">
    <property type="entry name" value="HTH_TetR"/>
</dbReference>
<dbReference type="Pfam" id="PF21597">
    <property type="entry name" value="TetR_C_43"/>
    <property type="match status" value="1"/>
</dbReference>
<dbReference type="AlphaFoldDB" id="A0A7W7W992"/>
<dbReference type="InterPro" id="IPR009057">
    <property type="entry name" value="Homeodomain-like_sf"/>
</dbReference>
<dbReference type="PROSITE" id="PS50977">
    <property type="entry name" value="HTH_TETR_2"/>
    <property type="match status" value="1"/>
</dbReference>
<dbReference type="EMBL" id="JACHJU010000001">
    <property type="protein sequence ID" value="MBB4937815.1"/>
    <property type="molecule type" value="Genomic_DNA"/>
</dbReference>
<keyword evidence="5" id="KW-0175">Coiled coil</keyword>
<comment type="caution">
    <text evidence="7">The sequence shown here is derived from an EMBL/GenBank/DDBJ whole genome shotgun (WGS) entry which is preliminary data.</text>
</comment>
<reference evidence="7 8" key="1">
    <citation type="submission" date="2020-08" db="EMBL/GenBank/DDBJ databases">
        <title>Sequencing the genomes of 1000 actinobacteria strains.</title>
        <authorList>
            <person name="Klenk H.-P."/>
        </authorList>
    </citation>
    <scope>NUCLEOTIDE SEQUENCE [LARGE SCALE GENOMIC DNA]</scope>
    <source>
        <strain evidence="7 8">DSM 43023</strain>
    </source>
</reference>
<dbReference type="Pfam" id="PF00440">
    <property type="entry name" value="TetR_N"/>
    <property type="match status" value="1"/>
</dbReference>
<organism evidence="7 8">
    <name type="scientific">Streptosporangium album</name>
    <dbReference type="NCBI Taxonomy" id="47479"/>
    <lineage>
        <taxon>Bacteria</taxon>
        <taxon>Bacillati</taxon>
        <taxon>Actinomycetota</taxon>
        <taxon>Actinomycetes</taxon>
        <taxon>Streptosporangiales</taxon>
        <taxon>Streptosporangiaceae</taxon>
        <taxon>Streptosporangium</taxon>
    </lineage>
</organism>
<proteinExistence type="predicted"/>
<evidence type="ECO:0000256" key="4">
    <source>
        <dbReference type="PROSITE-ProRule" id="PRU00335"/>
    </source>
</evidence>
<accession>A0A7W7W992</accession>
<feature type="DNA-binding region" description="H-T-H motif" evidence="4">
    <location>
        <begin position="40"/>
        <end position="59"/>
    </location>
</feature>
<dbReference type="PRINTS" id="PR00455">
    <property type="entry name" value="HTHTETR"/>
</dbReference>
<protein>
    <submittedName>
        <fullName evidence="7">AcrR family transcriptional regulator</fullName>
    </submittedName>
</protein>
<evidence type="ECO:0000256" key="1">
    <source>
        <dbReference type="ARBA" id="ARBA00023015"/>
    </source>
</evidence>
<dbReference type="GO" id="GO:0000976">
    <property type="term" value="F:transcription cis-regulatory region binding"/>
    <property type="evidence" value="ECO:0007669"/>
    <property type="project" value="TreeGrafter"/>
</dbReference>
<keyword evidence="2 4" id="KW-0238">DNA-binding</keyword>
<dbReference type="PANTHER" id="PTHR30055:SF234">
    <property type="entry name" value="HTH-TYPE TRANSCRIPTIONAL REGULATOR BETI"/>
    <property type="match status" value="1"/>
</dbReference>
<dbReference type="SUPFAM" id="SSF48498">
    <property type="entry name" value="Tetracyclin repressor-like, C-terminal domain"/>
    <property type="match status" value="1"/>
</dbReference>
<dbReference type="GO" id="GO:0003700">
    <property type="term" value="F:DNA-binding transcription factor activity"/>
    <property type="evidence" value="ECO:0007669"/>
    <property type="project" value="TreeGrafter"/>
</dbReference>
<gene>
    <name evidence="7" type="ORF">FHR32_002120</name>
</gene>